<accession>A0AAE8SKU8</accession>
<protein>
    <submittedName>
        <fullName evidence="4">Related to DRPLA protein</fullName>
    </submittedName>
</protein>
<sequence>MPSDVVQEPPAKKQRKYMKWSLEEDNLMIELQGKGMRWKDVAKRLPGRTAISCRLRYQNYLVGRDDSDEGRKDKLARLYERSRLEIWTHIAKEMGVPWQVAEAMHWQLGETYMARLAGAIPFSLAAVNLDGDEGDQSSPSRSQVSPPLQDSTLHGPGAPSAQTVFSSGLFLTSSPSSNDPKPPQSQCVLESGLAPIQNQPPPRTASMLPGVAELTGGVSPYSTHTAAPYLGSSTSTDRDPWYPSLASYSMDSAVSKRRHSPDQFTANQLRRIV</sequence>
<dbReference type="InterPro" id="IPR017930">
    <property type="entry name" value="Myb_dom"/>
</dbReference>
<keyword evidence="5" id="KW-1185">Reference proteome</keyword>
<dbReference type="SUPFAM" id="SSF46689">
    <property type="entry name" value="Homeodomain-like"/>
    <property type="match status" value="1"/>
</dbReference>
<gene>
    <name evidence="4" type="ORF">FTOL_08634</name>
</gene>
<evidence type="ECO:0000259" key="3">
    <source>
        <dbReference type="PROSITE" id="PS51294"/>
    </source>
</evidence>
<dbReference type="AlphaFoldDB" id="A0AAE8SKU8"/>
<organism evidence="4 5">
    <name type="scientific">Fusarium torulosum</name>
    <dbReference type="NCBI Taxonomy" id="33205"/>
    <lineage>
        <taxon>Eukaryota</taxon>
        <taxon>Fungi</taxon>
        <taxon>Dikarya</taxon>
        <taxon>Ascomycota</taxon>
        <taxon>Pezizomycotina</taxon>
        <taxon>Sordariomycetes</taxon>
        <taxon>Hypocreomycetidae</taxon>
        <taxon>Hypocreales</taxon>
        <taxon>Nectriaceae</taxon>
        <taxon>Fusarium</taxon>
    </lineage>
</organism>
<name>A0AAE8SKU8_9HYPO</name>
<dbReference type="PROSITE" id="PS50090">
    <property type="entry name" value="MYB_LIKE"/>
    <property type="match status" value="1"/>
</dbReference>
<evidence type="ECO:0000259" key="2">
    <source>
        <dbReference type="PROSITE" id="PS50090"/>
    </source>
</evidence>
<dbReference type="EMBL" id="ONZP01000306">
    <property type="protein sequence ID" value="SPJ80242.1"/>
    <property type="molecule type" value="Genomic_DNA"/>
</dbReference>
<comment type="caution">
    <text evidence="4">The sequence shown here is derived from an EMBL/GenBank/DDBJ whole genome shotgun (WGS) entry which is preliminary data.</text>
</comment>
<proteinExistence type="predicted"/>
<dbReference type="Proteomes" id="UP001187734">
    <property type="component" value="Unassembled WGS sequence"/>
</dbReference>
<dbReference type="SMART" id="SM00717">
    <property type="entry name" value="SANT"/>
    <property type="match status" value="1"/>
</dbReference>
<evidence type="ECO:0000313" key="5">
    <source>
        <dbReference type="Proteomes" id="UP001187734"/>
    </source>
</evidence>
<reference evidence="4" key="1">
    <citation type="submission" date="2018-03" db="EMBL/GenBank/DDBJ databases">
        <authorList>
            <person name="Guldener U."/>
        </authorList>
    </citation>
    <scope>NUCLEOTIDE SEQUENCE</scope>
</reference>
<feature type="compositionally biased region" description="Low complexity" evidence="1">
    <location>
        <begin position="136"/>
        <end position="149"/>
    </location>
</feature>
<feature type="region of interest" description="Disordered" evidence="1">
    <location>
        <begin position="252"/>
        <end position="273"/>
    </location>
</feature>
<feature type="compositionally biased region" description="Polar residues" evidence="1">
    <location>
        <begin position="262"/>
        <end position="273"/>
    </location>
</feature>
<dbReference type="Pfam" id="PF00249">
    <property type="entry name" value="Myb_DNA-binding"/>
    <property type="match status" value="1"/>
</dbReference>
<dbReference type="InterPro" id="IPR001005">
    <property type="entry name" value="SANT/Myb"/>
</dbReference>
<dbReference type="CDD" id="cd00167">
    <property type="entry name" value="SANT"/>
    <property type="match status" value="1"/>
</dbReference>
<dbReference type="InterPro" id="IPR009057">
    <property type="entry name" value="Homeodomain-like_sf"/>
</dbReference>
<feature type="region of interest" description="Disordered" evidence="1">
    <location>
        <begin position="131"/>
        <end position="159"/>
    </location>
</feature>
<dbReference type="Gene3D" id="1.10.10.60">
    <property type="entry name" value="Homeodomain-like"/>
    <property type="match status" value="1"/>
</dbReference>
<feature type="domain" description="Myb-like" evidence="2">
    <location>
        <begin position="12"/>
        <end position="61"/>
    </location>
</feature>
<feature type="domain" description="HTH myb-type" evidence="3">
    <location>
        <begin position="12"/>
        <end position="65"/>
    </location>
</feature>
<dbReference type="PROSITE" id="PS51294">
    <property type="entry name" value="HTH_MYB"/>
    <property type="match status" value="1"/>
</dbReference>
<evidence type="ECO:0000256" key="1">
    <source>
        <dbReference type="SAM" id="MobiDB-lite"/>
    </source>
</evidence>
<evidence type="ECO:0000313" key="4">
    <source>
        <dbReference type="EMBL" id="SPJ80242.1"/>
    </source>
</evidence>